<evidence type="ECO:0000313" key="2">
    <source>
        <dbReference type="Proteomes" id="UP000765509"/>
    </source>
</evidence>
<reference evidence="1" key="1">
    <citation type="submission" date="2021-03" db="EMBL/GenBank/DDBJ databases">
        <title>Draft genome sequence of rust myrtle Austropuccinia psidii MF-1, a brazilian biotype.</title>
        <authorList>
            <person name="Quecine M.C."/>
            <person name="Pachon D.M.R."/>
            <person name="Bonatelli M.L."/>
            <person name="Correr F.H."/>
            <person name="Franceschini L.M."/>
            <person name="Leite T.F."/>
            <person name="Margarido G.R.A."/>
            <person name="Almeida C.A."/>
            <person name="Ferrarezi J.A."/>
            <person name="Labate C.A."/>
        </authorList>
    </citation>
    <scope>NUCLEOTIDE SEQUENCE</scope>
    <source>
        <strain evidence="1">MF-1</strain>
    </source>
</reference>
<sequence length="129" mass="15125">MVHRNETDPWWKSQIIQKYSNGTWIRQKTMSFENDKYSVDKDPYELCLRQSKRLEAIDPKMNVQMSNHKLLTQMPGELEPAVKCRCNHNSTPHDIANTSQDVSKRTNIGKYNPYKSSGFKEKQPFGVEF</sequence>
<organism evidence="1 2">
    <name type="scientific">Austropuccinia psidii MF-1</name>
    <dbReference type="NCBI Taxonomy" id="1389203"/>
    <lineage>
        <taxon>Eukaryota</taxon>
        <taxon>Fungi</taxon>
        <taxon>Dikarya</taxon>
        <taxon>Basidiomycota</taxon>
        <taxon>Pucciniomycotina</taxon>
        <taxon>Pucciniomycetes</taxon>
        <taxon>Pucciniales</taxon>
        <taxon>Sphaerophragmiaceae</taxon>
        <taxon>Austropuccinia</taxon>
    </lineage>
</organism>
<keyword evidence="2" id="KW-1185">Reference proteome</keyword>
<name>A0A9Q3F9F8_9BASI</name>
<protein>
    <submittedName>
        <fullName evidence="1">Uncharacterized protein</fullName>
    </submittedName>
</protein>
<dbReference type="EMBL" id="AVOT02040968">
    <property type="protein sequence ID" value="MBW0536221.1"/>
    <property type="molecule type" value="Genomic_DNA"/>
</dbReference>
<proteinExistence type="predicted"/>
<dbReference type="Proteomes" id="UP000765509">
    <property type="component" value="Unassembled WGS sequence"/>
</dbReference>
<comment type="caution">
    <text evidence="1">The sequence shown here is derived from an EMBL/GenBank/DDBJ whole genome shotgun (WGS) entry which is preliminary data.</text>
</comment>
<evidence type="ECO:0000313" key="1">
    <source>
        <dbReference type="EMBL" id="MBW0536221.1"/>
    </source>
</evidence>
<dbReference type="AlphaFoldDB" id="A0A9Q3F9F8"/>
<gene>
    <name evidence="1" type="ORF">O181_075936</name>
</gene>
<accession>A0A9Q3F9F8</accession>